<evidence type="ECO:0000256" key="6">
    <source>
        <dbReference type="ARBA" id="ARBA00041520"/>
    </source>
</evidence>
<proteinExistence type="predicted"/>
<evidence type="ECO:0000313" key="14">
    <source>
        <dbReference type="Proteomes" id="UP000245926"/>
    </source>
</evidence>
<dbReference type="RefSeq" id="WP_109896540.1">
    <property type="nucleotide sequence ID" value="NZ_CP029550.1"/>
</dbReference>
<evidence type="ECO:0000256" key="4">
    <source>
        <dbReference type="ARBA" id="ARBA00039132"/>
    </source>
</evidence>
<evidence type="ECO:0000256" key="3">
    <source>
        <dbReference type="ARBA" id="ARBA00022946"/>
    </source>
</evidence>
<dbReference type="EC" id="3.1.2.22" evidence="1"/>
<dbReference type="SUPFAM" id="SSF53474">
    <property type="entry name" value="alpha/beta-Hydrolases"/>
    <property type="match status" value="1"/>
</dbReference>
<evidence type="ECO:0000256" key="9">
    <source>
        <dbReference type="ARBA" id="ARBA00046047"/>
    </source>
</evidence>
<comment type="catalytic activity">
    <reaction evidence="10">
        <text>S-hexadecanoyl-L-cysteinyl-[protein] + H2O = L-cysteinyl-[protein] + hexadecanoate + H(+)</text>
        <dbReference type="Rhea" id="RHEA:19233"/>
        <dbReference type="Rhea" id="RHEA-COMP:10131"/>
        <dbReference type="Rhea" id="RHEA-COMP:11032"/>
        <dbReference type="ChEBI" id="CHEBI:7896"/>
        <dbReference type="ChEBI" id="CHEBI:15377"/>
        <dbReference type="ChEBI" id="CHEBI:15378"/>
        <dbReference type="ChEBI" id="CHEBI:29950"/>
        <dbReference type="ChEBI" id="CHEBI:74151"/>
        <dbReference type="EC" id="3.1.2.22"/>
    </reaction>
    <physiologicalReaction direction="left-to-right" evidence="10">
        <dbReference type="Rhea" id="RHEA:19234"/>
    </physiologicalReaction>
</comment>
<dbReference type="GO" id="GO:0008474">
    <property type="term" value="F:palmitoyl-(protein) hydrolase activity"/>
    <property type="evidence" value="ECO:0007669"/>
    <property type="project" value="UniProtKB-EC"/>
</dbReference>
<dbReference type="InterPro" id="IPR052382">
    <property type="entry name" value="ABHD10_acyl-thioesterase"/>
</dbReference>
<dbReference type="Gene3D" id="3.40.50.1820">
    <property type="entry name" value="alpha/beta hydrolase"/>
    <property type="match status" value="1"/>
</dbReference>
<evidence type="ECO:0000256" key="5">
    <source>
        <dbReference type="ARBA" id="ARBA00039314"/>
    </source>
</evidence>
<evidence type="ECO:0000256" key="2">
    <source>
        <dbReference type="ARBA" id="ARBA00022801"/>
    </source>
</evidence>
<keyword evidence="3" id="KW-0809">Transit peptide</keyword>
<dbReference type="EMBL" id="CP029550">
    <property type="protein sequence ID" value="AWN44634.1"/>
    <property type="molecule type" value="Genomic_DNA"/>
</dbReference>
<dbReference type="Proteomes" id="UP000245926">
    <property type="component" value="Chromosome"/>
</dbReference>
<evidence type="ECO:0000259" key="12">
    <source>
        <dbReference type="Pfam" id="PF12697"/>
    </source>
</evidence>
<evidence type="ECO:0000256" key="10">
    <source>
        <dbReference type="ARBA" id="ARBA00047409"/>
    </source>
</evidence>
<feature type="domain" description="AB hydrolase-1" evidence="12">
    <location>
        <begin position="61"/>
        <end position="257"/>
    </location>
</feature>
<dbReference type="KEGG" id="mets:DK389_18120"/>
<keyword evidence="2 13" id="KW-0378">Hydrolase</keyword>
<dbReference type="Pfam" id="PF12697">
    <property type="entry name" value="Abhydrolase_6"/>
    <property type="match status" value="1"/>
</dbReference>
<dbReference type="GO" id="GO:0102390">
    <property type="term" value="F:mycophenolic acid acyl-glucuronide esterase activity"/>
    <property type="evidence" value="ECO:0007669"/>
    <property type="project" value="UniProtKB-EC"/>
</dbReference>
<evidence type="ECO:0000256" key="11">
    <source>
        <dbReference type="ARBA" id="ARBA00047972"/>
    </source>
</evidence>
<dbReference type="InterPro" id="IPR000073">
    <property type="entry name" value="AB_hydrolase_1"/>
</dbReference>
<evidence type="ECO:0000256" key="8">
    <source>
        <dbReference type="ARBA" id="ARBA00042704"/>
    </source>
</evidence>
<keyword evidence="14" id="KW-1185">Reference proteome</keyword>
<comment type="catalytic activity">
    <reaction evidence="11">
        <text>mycophenolic acid O-acyl-beta-D-glucuronide + H2O = mycophenolate + D-glucuronate + H(+)</text>
        <dbReference type="Rhea" id="RHEA:34179"/>
        <dbReference type="ChEBI" id="CHEBI:15377"/>
        <dbReference type="ChEBI" id="CHEBI:15378"/>
        <dbReference type="ChEBI" id="CHEBI:58720"/>
        <dbReference type="ChEBI" id="CHEBI:62932"/>
        <dbReference type="ChEBI" id="CHEBI:66982"/>
        <dbReference type="EC" id="3.1.1.93"/>
    </reaction>
    <physiologicalReaction direction="left-to-right" evidence="11">
        <dbReference type="Rhea" id="RHEA:34180"/>
    </physiologicalReaction>
</comment>
<dbReference type="PANTHER" id="PTHR16138">
    <property type="entry name" value="MYCOPHENOLIC ACID ACYL-GLUCURONIDE ESTERASE, MITOCHONDRIAL"/>
    <property type="match status" value="1"/>
</dbReference>
<gene>
    <name evidence="13" type="ORF">DK389_18120</name>
</gene>
<accession>A0A2U8WEL1</accession>
<dbReference type="PANTHER" id="PTHR16138:SF7">
    <property type="entry name" value="PALMITOYL-PROTEIN THIOESTERASE ABHD10, MITOCHONDRIAL"/>
    <property type="match status" value="1"/>
</dbReference>
<dbReference type="AlphaFoldDB" id="A0A2U8WEL1"/>
<comment type="function">
    <text evidence="9">Acts as an acyl-protein thioesterase that hydrolyzes fatty acids from acylated residues in proteins. Regulates the mitochondrial S-depalmitoylation of the nucleophilic active site residue of peroxiredoxin-5/PRDX5, a key antioxidant protein, therefore modulating mitochondrial antioxidant ability. Also catalyzes the deglucuronidation of mycophenolic acid acyl-glucuronide, an active metabolite of the immunosuppressant drug mycophenolate.</text>
</comment>
<evidence type="ECO:0000313" key="13">
    <source>
        <dbReference type="EMBL" id="AWN44634.1"/>
    </source>
</evidence>
<dbReference type="EC" id="3.1.1.93" evidence="4"/>
<name>A0A2U8WEL1_9HYPH</name>
<dbReference type="InterPro" id="IPR029058">
    <property type="entry name" value="AB_hydrolase_fold"/>
</dbReference>
<organism evidence="13 14">
    <name type="scientific">Methylobacterium durans</name>
    <dbReference type="NCBI Taxonomy" id="2202825"/>
    <lineage>
        <taxon>Bacteria</taxon>
        <taxon>Pseudomonadati</taxon>
        <taxon>Pseudomonadota</taxon>
        <taxon>Alphaproteobacteria</taxon>
        <taxon>Hyphomicrobiales</taxon>
        <taxon>Methylobacteriaceae</taxon>
        <taxon>Methylobacterium</taxon>
    </lineage>
</organism>
<evidence type="ECO:0000256" key="7">
    <source>
        <dbReference type="ARBA" id="ARBA00042645"/>
    </source>
</evidence>
<dbReference type="OrthoDB" id="9813296at2"/>
<evidence type="ECO:0000256" key="1">
    <source>
        <dbReference type="ARBA" id="ARBA00012423"/>
    </source>
</evidence>
<reference evidence="14" key="1">
    <citation type="submission" date="2018-05" db="EMBL/GenBank/DDBJ databases">
        <title>Complete Genome Sequence of Methylobacterium sp. 17SD2-17.</title>
        <authorList>
            <person name="Srinivasan S."/>
        </authorList>
    </citation>
    <scope>NUCLEOTIDE SEQUENCE [LARGE SCALE GENOMIC DNA]</scope>
    <source>
        <strain evidence="14">17SD2-17</strain>
    </source>
</reference>
<sequence length="263" mass="28560">MPNETGRPAEFAPEFITVETDGASRRIAVRVREGAGPPVVWLGGFRSDMGATKAMAVDAWAESAGRKLVRFDYSGHGASDGAFADGTISAWLADAEAVIAIYAAQGPIMIGSSMGGWIACLAARNRRRRGEPPPAGLVLIAPALDFTESLMWDRFPPQVRETLLRDRVWYRPTDYAPVPDPITLDLIEDGRRHRMLDGPIDLGCPVHILQGMEDPDVPHAHAIRLLDRLPKAGAVLTLIADGDHRLSRSQDIRRLVAAVAEMG</sequence>
<protein>
    <recommendedName>
        <fullName evidence="5">Palmitoyl-protein thioesterase ABHD10, mitochondrial</fullName>
        <ecNumber evidence="4">3.1.1.93</ecNumber>
        <ecNumber evidence="1">3.1.2.22</ecNumber>
    </recommendedName>
    <alternativeName>
        <fullName evidence="7">Acyl-protein thioesterase ABHD10</fullName>
    </alternativeName>
    <alternativeName>
        <fullName evidence="8">Alpha/beta hydrolase domain-containing protein 10</fullName>
    </alternativeName>
    <alternativeName>
        <fullName evidence="6">Mycophenolic acid acyl-glucuronide esterase, mitochondrial</fullName>
    </alternativeName>
</protein>